<dbReference type="Proteomes" id="UP001153076">
    <property type="component" value="Unassembled WGS sequence"/>
</dbReference>
<evidence type="ECO:0000313" key="2">
    <source>
        <dbReference type="Proteomes" id="UP001153076"/>
    </source>
</evidence>
<protein>
    <submittedName>
        <fullName evidence="1">Uncharacterized protein</fullName>
    </submittedName>
</protein>
<dbReference type="EMBL" id="JAKOGI010001812">
    <property type="protein sequence ID" value="KAJ8423976.1"/>
    <property type="molecule type" value="Genomic_DNA"/>
</dbReference>
<comment type="caution">
    <text evidence="1">The sequence shown here is derived from an EMBL/GenBank/DDBJ whole genome shotgun (WGS) entry which is preliminary data.</text>
</comment>
<gene>
    <name evidence="1" type="ORF">Cgig2_008751</name>
</gene>
<keyword evidence="2" id="KW-1185">Reference proteome</keyword>
<proteinExistence type="predicted"/>
<sequence>MSRVDHELKEAQLWQQAVAVEVRGPSDGQDSKLQEPRGEATEYVCDHFRWSLRDPSAPGPRSLPLDYHGLCPHFDLEVAKQYARDSNTPEMVQIIFYTMAYHGLRDMGHAKVELGPSGSIAPGQCPKAPTSLGHSSSQSLDKPRAEEYVTDNLRWSAKETFSIRPNLLPLHFTAYCPEFDHIVAMQFAHAAHVPEMGQAIFMPW</sequence>
<organism evidence="1 2">
    <name type="scientific">Carnegiea gigantea</name>
    <dbReference type="NCBI Taxonomy" id="171969"/>
    <lineage>
        <taxon>Eukaryota</taxon>
        <taxon>Viridiplantae</taxon>
        <taxon>Streptophyta</taxon>
        <taxon>Embryophyta</taxon>
        <taxon>Tracheophyta</taxon>
        <taxon>Spermatophyta</taxon>
        <taxon>Magnoliopsida</taxon>
        <taxon>eudicotyledons</taxon>
        <taxon>Gunneridae</taxon>
        <taxon>Pentapetalae</taxon>
        <taxon>Caryophyllales</taxon>
        <taxon>Cactineae</taxon>
        <taxon>Cactaceae</taxon>
        <taxon>Cactoideae</taxon>
        <taxon>Echinocereeae</taxon>
        <taxon>Carnegiea</taxon>
    </lineage>
</organism>
<accession>A0A9Q1GRE8</accession>
<name>A0A9Q1GRE8_9CARY</name>
<reference evidence="1" key="1">
    <citation type="submission" date="2022-04" db="EMBL/GenBank/DDBJ databases">
        <title>Carnegiea gigantea Genome sequencing and assembly v2.</title>
        <authorList>
            <person name="Copetti D."/>
            <person name="Sanderson M.J."/>
            <person name="Burquez A."/>
            <person name="Wojciechowski M.F."/>
        </authorList>
    </citation>
    <scope>NUCLEOTIDE SEQUENCE</scope>
    <source>
        <strain evidence="1">SGP5-SGP5p</strain>
        <tissue evidence="1">Aerial part</tissue>
    </source>
</reference>
<dbReference type="AlphaFoldDB" id="A0A9Q1GRE8"/>
<evidence type="ECO:0000313" key="1">
    <source>
        <dbReference type="EMBL" id="KAJ8423976.1"/>
    </source>
</evidence>